<gene>
    <name evidence="2" type="ORF">BDY21DRAFT_341341</name>
</gene>
<dbReference type="GO" id="GO:0008948">
    <property type="term" value="F:oxaloacetate decarboxylase activity"/>
    <property type="evidence" value="ECO:0007669"/>
    <property type="project" value="TreeGrafter"/>
</dbReference>
<dbReference type="EMBL" id="MU001677">
    <property type="protein sequence ID" value="KAF2458792.1"/>
    <property type="molecule type" value="Genomic_DNA"/>
</dbReference>
<sequence>MGLVRSIVAPRRYLSSSCNIKAAVMAEALREFSSCDIGDALVKLKIPFGGYLDGISMWSPTRQGVGESPPTVVGPAVTVKLVDVDDTTAPKPDVHFADANEPGKVMFIQQPPHMYSACFGGLMATRAKYIGAAGVVVDGRFRDVREIQEMKLPLFAKQTSILGSNGFSRVSEINVPLRFKDDLWINPGDLLVGDHDGVVVVAPYLVDQVIELCRARKEIDEKTMAALNAGAEMGPTLKKLRK</sequence>
<evidence type="ECO:0000313" key="3">
    <source>
        <dbReference type="Proteomes" id="UP000799766"/>
    </source>
</evidence>
<dbReference type="AlphaFoldDB" id="A0A6A6P4X1"/>
<dbReference type="InterPro" id="IPR005493">
    <property type="entry name" value="RraA/RraA-like"/>
</dbReference>
<dbReference type="CDD" id="cd16841">
    <property type="entry name" value="RraA_family"/>
    <property type="match status" value="1"/>
</dbReference>
<organism evidence="2 3">
    <name type="scientific">Lineolata rhizophorae</name>
    <dbReference type="NCBI Taxonomy" id="578093"/>
    <lineage>
        <taxon>Eukaryota</taxon>
        <taxon>Fungi</taxon>
        <taxon>Dikarya</taxon>
        <taxon>Ascomycota</taxon>
        <taxon>Pezizomycotina</taxon>
        <taxon>Dothideomycetes</taxon>
        <taxon>Dothideomycetes incertae sedis</taxon>
        <taxon>Lineolatales</taxon>
        <taxon>Lineolataceae</taxon>
        <taxon>Lineolata</taxon>
    </lineage>
</organism>
<keyword evidence="1" id="KW-0479">Metal-binding</keyword>
<keyword evidence="3" id="KW-1185">Reference proteome</keyword>
<evidence type="ECO:0000313" key="2">
    <source>
        <dbReference type="EMBL" id="KAF2458792.1"/>
    </source>
</evidence>
<dbReference type="GO" id="GO:0046872">
    <property type="term" value="F:metal ion binding"/>
    <property type="evidence" value="ECO:0007669"/>
    <property type="project" value="UniProtKB-KW"/>
</dbReference>
<dbReference type="Gene3D" id="3.50.30.40">
    <property type="entry name" value="Ribonuclease E inhibitor RraA/RraA-like"/>
    <property type="match status" value="1"/>
</dbReference>
<dbReference type="InterPro" id="IPR036704">
    <property type="entry name" value="RraA/RraA-like_sf"/>
</dbReference>
<feature type="binding site" evidence="1">
    <location>
        <position position="143"/>
    </location>
    <ligand>
        <name>Mg(2+)</name>
        <dbReference type="ChEBI" id="CHEBI:18420"/>
    </ligand>
</feature>
<dbReference type="Pfam" id="PF03737">
    <property type="entry name" value="RraA-like"/>
    <property type="match status" value="1"/>
</dbReference>
<reference evidence="2" key="1">
    <citation type="journal article" date="2020" name="Stud. Mycol.">
        <title>101 Dothideomycetes genomes: a test case for predicting lifestyles and emergence of pathogens.</title>
        <authorList>
            <person name="Haridas S."/>
            <person name="Albert R."/>
            <person name="Binder M."/>
            <person name="Bloem J."/>
            <person name="Labutti K."/>
            <person name="Salamov A."/>
            <person name="Andreopoulos B."/>
            <person name="Baker S."/>
            <person name="Barry K."/>
            <person name="Bills G."/>
            <person name="Bluhm B."/>
            <person name="Cannon C."/>
            <person name="Castanera R."/>
            <person name="Culley D."/>
            <person name="Daum C."/>
            <person name="Ezra D."/>
            <person name="Gonzalez J."/>
            <person name="Henrissat B."/>
            <person name="Kuo A."/>
            <person name="Liang C."/>
            <person name="Lipzen A."/>
            <person name="Lutzoni F."/>
            <person name="Magnuson J."/>
            <person name="Mondo S."/>
            <person name="Nolan M."/>
            <person name="Ohm R."/>
            <person name="Pangilinan J."/>
            <person name="Park H.-J."/>
            <person name="Ramirez L."/>
            <person name="Alfaro M."/>
            <person name="Sun H."/>
            <person name="Tritt A."/>
            <person name="Yoshinaga Y."/>
            <person name="Zwiers L.-H."/>
            <person name="Turgeon B."/>
            <person name="Goodwin S."/>
            <person name="Spatafora J."/>
            <person name="Crous P."/>
            <person name="Grigoriev I."/>
        </authorList>
    </citation>
    <scope>NUCLEOTIDE SEQUENCE</scope>
    <source>
        <strain evidence="2">ATCC 16933</strain>
    </source>
</reference>
<feature type="binding site" evidence="1">
    <location>
        <begin position="120"/>
        <end position="123"/>
    </location>
    <ligand>
        <name>substrate</name>
    </ligand>
</feature>
<name>A0A6A6P4X1_9PEZI</name>
<dbReference type="SUPFAM" id="SSF89562">
    <property type="entry name" value="RraA-like"/>
    <property type="match status" value="1"/>
</dbReference>
<protein>
    <submittedName>
        <fullName evidence="2">Ribonuclease E inhibitor RraA/Dimethylmenaquinone methyltransferase</fullName>
    </submittedName>
</protein>
<evidence type="ECO:0000256" key="1">
    <source>
        <dbReference type="PIRSR" id="PIRSR605493-1"/>
    </source>
</evidence>
<dbReference type="PANTHER" id="PTHR33254:SF4">
    <property type="entry name" value="4-HYDROXY-4-METHYL-2-OXOGLUTARATE ALDOLASE 3-RELATED"/>
    <property type="match status" value="1"/>
</dbReference>
<comment type="cofactor">
    <cofactor evidence="1">
        <name>Mg(2+)</name>
        <dbReference type="ChEBI" id="CHEBI:18420"/>
    </cofactor>
</comment>
<accession>A0A6A6P4X1</accession>
<feature type="binding site" evidence="1">
    <location>
        <position position="142"/>
    </location>
    <ligand>
        <name>substrate</name>
    </ligand>
</feature>
<proteinExistence type="predicted"/>
<dbReference type="OrthoDB" id="1476984at2759"/>
<keyword evidence="1" id="KW-0460">Magnesium</keyword>
<dbReference type="GO" id="GO:0047443">
    <property type="term" value="F:4-hydroxy-4-methyl-2-oxoglutarate aldolase activity"/>
    <property type="evidence" value="ECO:0007669"/>
    <property type="project" value="TreeGrafter"/>
</dbReference>
<dbReference type="PANTHER" id="PTHR33254">
    <property type="entry name" value="4-HYDROXY-4-METHYL-2-OXOGLUTARATE ALDOLASE 3-RELATED"/>
    <property type="match status" value="1"/>
</dbReference>
<dbReference type="Proteomes" id="UP000799766">
    <property type="component" value="Unassembled WGS sequence"/>
</dbReference>